<dbReference type="NCBIfam" id="NF033179">
    <property type="entry name" value="TnsA_like_Actin"/>
    <property type="match status" value="1"/>
</dbReference>
<sequence>MTVLLSDDEPVLASDFEVAYAAPNGAEVRLSLADAWSLALEDALPVRRFVSHKGQKHLPGDWWSATTRSLVGYESWLERDHVMLLDFDQTVTGISSQPFWLFWTTQDGKSRSHAPDYFARRRDGTGVVVDCRPVNRRRPRDLVAFAAARQACEIVGWEYRLEGAADPVLMRNVRWLSGYRHPRYRREQVLAALLEVFVEPVRLIDGVEQVGDPIAVLPTLFHLLWQQELAVDLSLPLHHAVPVSPPEVV</sequence>
<accession>A0ABN2EZB9</accession>
<dbReference type="RefSeq" id="WP_346103395.1">
    <property type="nucleotide sequence ID" value="NZ_BAAAMU010000011.1"/>
</dbReference>
<reference evidence="1 2" key="1">
    <citation type="journal article" date="2019" name="Int. J. Syst. Evol. Microbiol.">
        <title>The Global Catalogue of Microorganisms (GCM) 10K type strain sequencing project: providing services to taxonomists for standard genome sequencing and annotation.</title>
        <authorList>
            <consortium name="The Broad Institute Genomics Platform"/>
            <consortium name="The Broad Institute Genome Sequencing Center for Infectious Disease"/>
            <person name="Wu L."/>
            <person name="Ma J."/>
        </authorList>
    </citation>
    <scope>NUCLEOTIDE SEQUENCE [LARGE SCALE GENOMIC DNA]</scope>
    <source>
        <strain evidence="1 2">JCM 13929</strain>
    </source>
</reference>
<dbReference type="EMBL" id="BAAAMU010000011">
    <property type="protein sequence ID" value="GAA1623457.1"/>
    <property type="molecule type" value="Genomic_DNA"/>
</dbReference>
<name>A0ABN2EZB9_9ACTN</name>
<evidence type="ECO:0000313" key="2">
    <source>
        <dbReference type="Proteomes" id="UP001500064"/>
    </source>
</evidence>
<evidence type="ECO:0000313" key="1">
    <source>
        <dbReference type="EMBL" id="GAA1623457.1"/>
    </source>
</evidence>
<organism evidence="1 2">
    <name type="scientific">Nonomuraea maheshkhaliensis</name>
    <dbReference type="NCBI Taxonomy" id="419590"/>
    <lineage>
        <taxon>Bacteria</taxon>
        <taxon>Bacillati</taxon>
        <taxon>Actinomycetota</taxon>
        <taxon>Actinomycetes</taxon>
        <taxon>Streptosporangiales</taxon>
        <taxon>Streptosporangiaceae</taxon>
        <taxon>Nonomuraea</taxon>
    </lineage>
</organism>
<gene>
    <name evidence="1" type="ORF">GCM10009733_020110</name>
</gene>
<protein>
    <submittedName>
        <fullName evidence="1">TnsA-like heteromeric transposase endonuclease subunit</fullName>
    </submittedName>
</protein>
<dbReference type="InterPro" id="IPR048000">
    <property type="entry name" value="TnsA-like"/>
</dbReference>
<comment type="caution">
    <text evidence="1">The sequence shown here is derived from an EMBL/GenBank/DDBJ whole genome shotgun (WGS) entry which is preliminary data.</text>
</comment>
<keyword evidence="2" id="KW-1185">Reference proteome</keyword>
<proteinExistence type="predicted"/>
<dbReference type="Proteomes" id="UP001500064">
    <property type="component" value="Unassembled WGS sequence"/>
</dbReference>